<feature type="domain" description="Amine oxidase" evidence="1">
    <location>
        <begin position="87"/>
        <end position="549"/>
    </location>
</feature>
<evidence type="ECO:0000259" key="1">
    <source>
        <dbReference type="Pfam" id="PF01593"/>
    </source>
</evidence>
<reference evidence="2 3" key="1">
    <citation type="submission" date="2015-11" db="EMBL/GenBank/DDBJ databases">
        <title>Solirubrum puertoriconensis gen. nov. an environmental bacteria isolated in Puerto Rico.</title>
        <authorList>
            <person name="Cuebas-Irizarry M.F."/>
            <person name="Montalvo-Rodriguez R."/>
        </authorList>
    </citation>
    <scope>NUCLEOTIDE SEQUENCE [LARGE SCALE GENOMIC DNA]</scope>
    <source>
        <strain evidence="2 3">MC1A</strain>
    </source>
</reference>
<dbReference type="InterPro" id="IPR006311">
    <property type="entry name" value="TAT_signal"/>
</dbReference>
<dbReference type="OrthoDB" id="127573at2"/>
<dbReference type="GO" id="GO:0016491">
    <property type="term" value="F:oxidoreductase activity"/>
    <property type="evidence" value="ECO:0007669"/>
    <property type="project" value="InterPro"/>
</dbReference>
<dbReference type="InterPro" id="IPR002937">
    <property type="entry name" value="Amino_oxidase"/>
</dbReference>
<dbReference type="EMBL" id="LNAL01000006">
    <property type="protein sequence ID" value="KUG08957.1"/>
    <property type="molecule type" value="Genomic_DNA"/>
</dbReference>
<organism evidence="2 3">
    <name type="scientific">Solirubrum puertoriconensis</name>
    <dbReference type="NCBI Taxonomy" id="1751427"/>
    <lineage>
        <taxon>Bacteria</taxon>
        <taxon>Pseudomonadati</taxon>
        <taxon>Bacteroidota</taxon>
        <taxon>Cytophagia</taxon>
        <taxon>Cytophagales</taxon>
    </lineage>
</organism>
<dbReference type="InterPro" id="IPR050464">
    <property type="entry name" value="Zeta_carotene_desat/Oxidored"/>
</dbReference>
<name>A0A9X0L5T4_SOLP1</name>
<dbReference type="PANTHER" id="PTHR42923">
    <property type="entry name" value="PROTOPORPHYRINOGEN OXIDASE"/>
    <property type="match status" value="1"/>
</dbReference>
<dbReference type="Proteomes" id="UP000054223">
    <property type="component" value="Unassembled WGS sequence"/>
</dbReference>
<proteinExistence type="predicted"/>
<dbReference type="PROSITE" id="PS51318">
    <property type="entry name" value="TAT"/>
    <property type="match status" value="1"/>
</dbReference>
<dbReference type="RefSeq" id="WP_059070760.1">
    <property type="nucleotide sequence ID" value="NZ_LNAL01000006.1"/>
</dbReference>
<evidence type="ECO:0000313" key="2">
    <source>
        <dbReference type="EMBL" id="KUG08957.1"/>
    </source>
</evidence>
<accession>A0A9X0L5T4</accession>
<dbReference type="AlphaFoldDB" id="A0A9X0L5T4"/>
<dbReference type="PANTHER" id="PTHR42923:SF39">
    <property type="entry name" value="AMINO OXIDASE"/>
    <property type="match status" value="1"/>
</dbReference>
<dbReference type="SUPFAM" id="SSF51905">
    <property type="entry name" value="FAD/NAD(P)-binding domain"/>
    <property type="match status" value="1"/>
</dbReference>
<dbReference type="Pfam" id="PF01593">
    <property type="entry name" value="Amino_oxidase"/>
    <property type="match status" value="1"/>
</dbReference>
<gene>
    <name evidence="2" type="ORF">ASU33_10245</name>
</gene>
<evidence type="ECO:0000313" key="3">
    <source>
        <dbReference type="Proteomes" id="UP000054223"/>
    </source>
</evidence>
<keyword evidence="3" id="KW-1185">Reference proteome</keyword>
<dbReference type="InterPro" id="IPR036188">
    <property type="entry name" value="FAD/NAD-bd_sf"/>
</dbReference>
<protein>
    <submittedName>
        <fullName evidence="2">FAD-dependent oxidoreductase</fullName>
    </submittedName>
</protein>
<sequence>MSKEGNAYGNFASGRREFISRTGLALTGLMLSPALLHSCAPAASLAHIKGGMRGADFSLGHLLRQPGKLPAPTRTERAEVLIIGGGITGLSAKRWLQRSGLSDVVLLELENHVGGNAASGQNAVSAYPWGAHYLPIPDVRNRELLAFLQEANVITGYSADGLPIYNEYHLCHDPEERLYINGHWQQGLVPEFGVPDADRQQIARFLALVEELRHAKGTDGLDAFAIPLDRSSADEQFRQLDAITFAEYLGREGFSSPYLRWFLAYSCRDDYGATPEQVSAWAGLHYFAARKGRAHNAEQADVLTWPEGNGYLVEQLRRQTTQGIRPNTLAYQLRETATGVEVLTYDGTTKQTTRFEARKVLLATPHFVTQRLLAGLADAPQLTPAPHHAPWVIANLTVDGLPQGPGQPLCWDNVLYNSQSVGYISATHQQVTQPIGPQVITLYWPLSHPDANAARREAYQTSYNDWLQRVVAELETAHPGITPRIQHAEVWVWGHGMVAPTPGYLWGSNRQAAAQPLRNKLYFAHTDLSGISIFEEAFYQGIRAATEMLLPA</sequence>
<dbReference type="Gene3D" id="3.50.50.60">
    <property type="entry name" value="FAD/NAD(P)-binding domain"/>
    <property type="match status" value="1"/>
</dbReference>
<comment type="caution">
    <text evidence="2">The sequence shown here is derived from an EMBL/GenBank/DDBJ whole genome shotgun (WGS) entry which is preliminary data.</text>
</comment>